<comment type="caution">
    <text evidence="8">The sequence shown here is derived from an EMBL/GenBank/DDBJ whole genome shotgun (WGS) entry which is preliminary data.</text>
</comment>
<feature type="transmembrane region" description="Helical" evidence="7">
    <location>
        <begin position="52"/>
        <end position="75"/>
    </location>
</feature>
<evidence type="ECO:0000256" key="6">
    <source>
        <dbReference type="ARBA" id="ARBA00023136"/>
    </source>
</evidence>
<keyword evidence="4 7" id="KW-0812">Transmembrane</keyword>
<keyword evidence="9" id="KW-1185">Reference proteome</keyword>
<gene>
    <name evidence="8" type="ORF">EV199_1461</name>
</gene>
<name>A0A4Q7N3P6_9BACT</name>
<evidence type="ECO:0000256" key="7">
    <source>
        <dbReference type="SAM" id="Phobius"/>
    </source>
</evidence>
<dbReference type="Proteomes" id="UP000293874">
    <property type="component" value="Unassembled WGS sequence"/>
</dbReference>
<dbReference type="PANTHER" id="PTHR33452">
    <property type="entry name" value="OXIDOREDUCTASE CATD-RELATED"/>
    <property type="match status" value="1"/>
</dbReference>
<dbReference type="InterPro" id="IPR051907">
    <property type="entry name" value="DoxX-like_oxidoreductase"/>
</dbReference>
<keyword evidence="6 7" id="KW-0472">Membrane</keyword>
<evidence type="ECO:0000256" key="1">
    <source>
        <dbReference type="ARBA" id="ARBA00004651"/>
    </source>
</evidence>
<proteinExistence type="inferred from homology"/>
<evidence type="ECO:0000256" key="4">
    <source>
        <dbReference type="ARBA" id="ARBA00022692"/>
    </source>
</evidence>
<feature type="transmembrane region" description="Helical" evidence="7">
    <location>
        <begin position="112"/>
        <end position="133"/>
    </location>
</feature>
<feature type="transmembrane region" description="Helical" evidence="7">
    <location>
        <begin position="12"/>
        <end position="32"/>
    </location>
</feature>
<dbReference type="AlphaFoldDB" id="A0A4Q7N3P6"/>
<comment type="similarity">
    <text evidence="2">Belongs to the DoxX family.</text>
</comment>
<feature type="transmembrane region" description="Helical" evidence="7">
    <location>
        <begin position="82"/>
        <end position="100"/>
    </location>
</feature>
<dbReference type="Pfam" id="PF07681">
    <property type="entry name" value="DoxX"/>
    <property type="match status" value="1"/>
</dbReference>
<comment type="subcellular location">
    <subcellularLocation>
        <location evidence="1">Cell membrane</location>
        <topology evidence="1">Multi-pass membrane protein</topology>
    </subcellularLocation>
</comment>
<evidence type="ECO:0000256" key="5">
    <source>
        <dbReference type="ARBA" id="ARBA00022989"/>
    </source>
</evidence>
<sequence length="138" mass="15873">MPRFFQWLDRNSDTGIFLLRLFVGFRLLEGVFDNILSWQRMQEFSDFLDKFSFPFPLFCAVLSVYAQAVAGLMIILGWQIRYAAMLMIINFAVALIMVHWGQSLEEMTVPLLLLFVFVLFLFQGAGSITVSSLSGKKR</sequence>
<keyword evidence="5 7" id="KW-1133">Transmembrane helix</keyword>
<organism evidence="8 9">
    <name type="scientific">Pseudobacter ginsenosidimutans</name>
    <dbReference type="NCBI Taxonomy" id="661488"/>
    <lineage>
        <taxon>Bacteria</taxon>
        <taxon>Pseudomonadati</taxon>
        <taxon>Bacteroidota</taxon>
        <taxon>Chitinophagia</taxon>
        <taxon>Chitinophagales</taxon>
        <taxon>Chitinophagaceae</taxon>
        <taxon>Pseudobacter</taxon>
    </lineage>
</organism>
<dbReference type="GO" id="GO:0005886">
    <property type="term" value="C:plasma membrane"/>
    <property type="evidence" value="ECO:0007669"/>
    <property type="project" value="UniProtKB-SubCell"/>
</dbReference>
<dbReference type="PANTHER" id="PTHR33452:SF7">
    <property type="entry name" value="DOXX FAMILY PROTEIN"/>
    <property type="match status" value="1"/>
</dbReference>
<evidence type="ECO:0000256" key="3">
    <source>
        <dbReference type="ARBA" id="ARBA00022475"/>
    </source>
</evidence>
<dbReference type="EMBL" id="SGXA01000001">
    <property type="protein sequence ID" value="RZS75592.1"/>
    <property type="molecule type" value="Genomic_DNA"/>
</dbReference>
<dbReference type="RefSeq" id="WP_130539950.1">
    <property type="nucleotide sequence ID" value="NZ_CP042431.1"/>
</dbReference>
<evidence type="ECO:0000256" key="2">
    <source>
        <dbReference type="ARBA" id="ARBA00006679"/>
    </source>
</evidence>
<dbReference type="OrthoDB" id="9813193at2"/>
<reference evidence="8 9" key="1">
    <citation type="submission" date="2019-02" db="EMBL/GenBank/DDBJ databases">
        <title>Genomic Encyclopedia of Type Strains, Phase IV (KMG-IV): sequencing the most valuable type-strain genomes for metagenomic binning, comparative biology and taxonomic classification.</title>
        <authorList>
            <person name="Goeker M."/>
        </authorList>
    </citation>
    <scope>NUCLEOTIDE SEQUENCE [LARGE SCALE GENOMIC DNA]</scope>
    <source>
        <strain evidence="8 9">DSM 18116</strain>
    </source>
</reference>
<accession>A0A4Q7N3P6</accession>
<protein>
    <submittedName>
        <fullName evidence="8">Putative membrane protein YphA (DoxX/SURF4 family)</fullName>
    </submittedName>
</protein>
<evidence type="ECO:0000313" key="9">
    <source>
        <dbReference type="Proteomes" id="UP000293874"/>
    </source>
</evidence>
<dbReference type="InterPro" id="IPR032808">
    <property type="entry name" value="DoxX"/>
</dbReference>
<keyword evidence="3" id="KW-1003">Cell membrane</keyword>
<evidence type="ECO:0000313" key="8">
    <source>
        <dbReference type="EMBL" id="RZS75592.1"/>
    </source>
</evidence>